<comment type="caution">
    <text evidence="1">The sequence shown here is derived from an EMBL/GenBank/DDBJ whole genome shotgun (WGS) entry which is preliminary data.</text>
</comment>
<sequence>MRFYLKIALAFFLLFFSVVLLLELKMNNSKSSSFTLIDEVKAADVVVNVNLLKLFNDFSNFSKKSDIEFAHRFAVGQAKKAISSAGLNLQECYFTTSISNTSQLYIEIVDSSKFNTFLNTFFRAESNKSNEYDVYQSNDGQHRLQKYTRYAIVTWPGSLLSDTTSNDQPLQDVIKSKLDKSNCGVINMRGGDYLDTSDYATFNFGYDQSGFAINFDWVTVKKHPLQLQKDSLPIHESSIDNLTAYTNINLKTWNQYDNKFLTQGIANLFVKSTFLNSDFIRCWEGVASLQMGGKVARKSVSITTVFDENFNQIEKKNVKIDSLPDIGIYWKISSFKRFKTSLNHLKNIKVTDNEVQIALLPPMDMKNEKGGVIASVDAFKKQFISHQNLAFIQANHKMFKGYFYLKQHSQRHIKGRVFLEKINLNPDFSLSSFW</sequence>
<organism evidence="1 2">
    <name type="scientific">Brumimicrobium salinarum</name>
    <dbReference type="NCBI Taxonomy" id="2058658"/>
    <lineage>
        <taxon>Bacteria</taxon>
        <taxon>Pseudomonadati</taxon>
        <taxon>Bacteroidota</taxon>
        <taxon>Flavobacteriia</taxon>
        <taxon>Flavobacteriales</taxon>
        <taxon>Crocinitomicaceae</taxon>
        <taxon>Brumimicrobium</taxon>
    </lineage>
</organism>
<dbReference type="RefSeq" id="WP_101333034.1">
    <property type="nucleotide sequence ID" value="NZ_PJNI01000001.1"/>
</dbReference>
<protein>
    <submittedName>
        <fullName evidence="1">Uncharacterized protein</fullName>
    </submittedName>
</protein>
<evidence type="ECO:0000313" key="2">
    <source>
        <dbReference type="Proteomes" id="UP000236654"/>
    </source>
</evidence>
<name>A0A2I0R5N3_9FLAO</name>
<dbReference type="OrthoDB" id="1466364at2"/>
<accession>A0A2I0R5N3</accession>
<dbReference type="AlphaFoldDB" id="A0A2I0R5N3"/>
<dbReference type="Proteomes" id="UP000236654">
    <property type="component" value="Unassembled WGS sequence"/>
</dbReference>
<keyword evidence="2" id="KW-1185">Reference proteome</keyword>
<evidence type="ECO:0000313" key="1">
    <source>
        <dbReference type="EMBL" id="PKR81888.1"/>
    </source>
</evidence>
<proteinExistence type="predicted"/>
<reference evidence="1 2" key="1">
    <citation type="submission" date="2017-12" db="EMBL/GenBank/DDBJ databases">
        <title>The draft genome sequence of Brumimicrobium saltpan LHR20.</title>
        <authorList>
            <person name="Do Z.-J."/>
            <person name="Luo H.-R."/>
        </authorList>
    </citation>
    <scope>NUCLEOTIDE SEQUENCE [LARGE SCALE GENOMIC DNA]</scope>
    <source>
        <strain evidence="1 2">LHR20</strain>
    </source>
</reference>
<dbReference type="EMBL" id="PJNI01000001">
    <property type="protein sequence ID" value="PKR81888.1"/>
    <property type="molecule type" value="Genomic_DNA"/>
</dbReference>
<gene>
    <name evidence="1" type="ORF">CW751_00700</name>
</gene>